<dbReference type="Proteomes" id="UP000187209">
    <property type="component" value="Unassembled WGS sequence"/>
</dbReference>
<evidence type="ECO:0000256" key="1">
    <source>
        <dbReference type="SAM" id="Coils"/>
    </source>
</evidence>
<dbReference type="EMBL" id="MPUH01000104">
    <property type="protein sequence ID" value="OMJ90392.1"/>
    <property type="molecule type" value="Genomic_DNA"/>
</dbReference>
<protein>
    <submittedName>
        <fullName evidence="3">Uncharacterized protein</fullName>
    </submittedName>
</protein>
<name>A0A1R2CMZ8_9CILI</name>
<dbReference type="AlphaFoldDB" id="A0A1R2CMZ8"/>
<evidence type="ECO:0000313" key="3">
    <source>
        <dbReference type="EMBL" id="OMJ90392.1"/>
    </source>
</evidence>
<feature type="region of interest" description="Disordered" evidence="2">
    <location>
        <begin position="1"/>
        <end position="24"/>
    </location>
</feature>
<proteinExistence type="predicted"/>
<evidence type="ECO:0000313" key="4">
    <source>
        <dbReference type="Proteomes" id="UP000187209"/>
    </source>
</evidence>
<organism evidence="3 4">
    <name type="scientific">Stentor coeruleus</name>
    <dbReference type="NCBI Taxonomy" id="5963"/>
    <lineage>
        <taxon>Eukaryota</taxon>
        <taxon>Sar</taxon>
        <taxon>Alveolata</taxon>
        <taxon>Ciliophora</taxon>
        <taxon>Postciliodesmatophora</taxon>
        <taxon>Heterotrichea</taxon>
        <taxon>Heterotrichida</taxon>
        <taxon>Stentoridae</taxon>
        <taxon>Stentor</taxon>
    </lineage>
</organism>
<gene>
    <name evidence="3" type="ORF">SteCoe_7311</name>
</gene>
<accession>A0A1R2CMZ8</accession>
<feature type="coiled-coil region" evidence="1">
    <location>
        <begin position="121"/>
        <end position="151"/>
    </location>
</feature>
<reference evidence="3 4" key="1">
    <citation type="submission" date="2016-11" db="EMBL/GenBank/DDBJ databases">
        <title>The macronuclear genome of Stentor coeruleus: a giant cell with tiny introns.</title>
        <authorList>
            <person name="Slabodnick M."/>
            <person name="Ruby J.G."/>
            <person name="Reiff S.B."/>
            <person name="Swart E.C."/>
            <person name="Gosai S."/>
            <person name="Prabakaran S."/>
            <person name="Witkowska E."/>
            <person name="Larue G.E."/>
            <person name="Fisher S."/>
            <person name="Freeman R.M."/>
            <person name="Gunawardena J."/>
            <person name="Chu W."/>
            <person name="Stover N.A."/>
            <person name="Gregory B.D."/>
            <person name="Nowacki M."/>
            <person name="Derisi J."/>
            <person name="Roy S.W."/>
            <person name="Marshall W.F."/>
            <person name="Sood P."/>
        </authorList>
    </citation>
    <scope>NUCLEOTIDE SEQUENCE [LARGE SCALE GENOMIC DNA]</scope>
    <source>
        <strain evidence="3">WM001</strain>
    </source>
</reference>
<comment type="caution">
    <text evidence="3">The sequence shown here is derived from an EMBL/GenBank/DDBJ whole genome shotgun (WGS) entry which is preliminary data.</text>
</comment>
<feature type="compositionally biased region" description="Polar residues" evidence="2">
    <location>
        <begin position="15"/>
        <end position="24"/>
    </location>
</feature>
<feature type="compositionally biased region" description="Low complexity" evidence="2">
    <location>
        <begin position="1"/>
        <end position="14"/>
    </location>
</feature>
<sequence>MSFLSSSSPSFPMSQKRSIPKTENSFSYQKIEKLPKLINYSTSPSLNNSMLAKVKSRHKYKELQVDPVTAATVVKNYLLPMFEKTKIHELNLSRQHALGLTNADLNASRDSTAESTVYKELKLSEKLLKELENTNKKLVAAEEKQAISEQEKYELQAEIDYLKALSQDVLINYETCKLQIHQYSKNSHSSEMKYYFIHKQFEHYKRLNQASEEKIHEISEDLHAERNINDIRL</sequence>
<evidence type="ECO:0000256" key="2">
    <source>
        <dbReference type="SAM" id="MobiDB-lite"/>
    </source>
</evidence>
<keyword evidence="1" id="KW-0175">Coiled coil</keyword>
<keyword evidence="4" id="KW-1185">Reference proteome</keyword>